<reference evidence="1" key="2">
    <citation type="submission" date="2023-01" db="EMBL/GenBank/DDBJ databases">
        <authorList>
            <person name="Sun Q."/>
            <person name="Evtushenko L."/>
        </authorList>
    </citation>
    <scope>NUCLEOTIDE SEQUENCE</scope>
    <source>
        <strain evidence="1">VKM Ac-1447</strain>
    </source>
</reference>
<protein>
    <submittedName>
        <fullName evidence="1">Uncharacterized protein</fullName>
    </submittedName>
</protein>
<proteinExistence type="predicted"/>
<comment type="caution">
    <text evidence="1">The sequence shown here is derived from an EMBL/GenBank/DDBJ whole genome shotgun (WGS) entry which is preliminary data.</text>
</comment>
<evidence type="ECO:0000313" key="2">
    <source>
        <dbReference type="Proteomes" id="UP001142317"/>
    </source>
</evidence>
<accession>A0A9W6HE52</accession>
<dbReference type="Proteomes" id="UP001142317">
    <property type="component" value="Unassembled WGS sequence"/>
</dbReference>
<gene>
    <name evidence="1" type="ORF">GCM10017586_03340</name>
</gene>
<name>A0A9W6HE52_9MICO</name>
<reference evidence="1" key="1">
    <citation type="journal article" date="2014" name="Int. J. Syst. Evol. Microbiol.">
        <title>Complete genome sequence of Corynebacterium casei LMG S-19264T (=DSM 44701T), isolated from a smear-ripened cheese.</title>
        <authorList>
            <consortium name="US DOE Joint Genome Institute (JGI-PGF)"/>
            <person name="Walter F."/>
            <person name="Albersmeier A."/>
            <person name="Kalinowski J."/>
            <person name="Ruckert C."/>
        </authorList>
    </citation>
    <scope>NUCLEOTIDE SEQUENCE</scope>
    <source>
        <strain evidence="1">VKM Ac-1447</strain>
    </source>
</reference>
<keyword evidence="2" id="KW-1185">Reference proteome</keyword>
<dbReference type="AlphaFoldDB" id="A0A9W6HE52"/>
<dbReference type="EMBL" id="BSEO01000001">
    <property type="protein sequence ID" value="GLJ78652.1"/>
    <property type="molecule type" value="Genomic_DNA"/>
</dbReference>
<sequence length="102" mass="10408">MVADVDVNDDGYVTVHVAQPLTVNEAHDVARAILEAAAEGERYLAEQNAAAAVAPTPTVAVVHGAPMPGYTATTCCGRDPFKLPAPDTITGDESAVTCGKAS</sequence>
<organism evidence="1 2">
    <name type="scientific">Microbacterium imperiale</name>
    <dbReference type="NCBI Taxonomy" id="33884"/>
    <lineage>
        <taxon>Bacteria</taxon>
        <taxon>Bacillati</taxon>
        <taxon>Actinomycetota</taxon>
        <taxon>Actinomycetes</taxon>
        <taxon>Micrococcales</taxon>
        <taxon>Microbacteriaceae</taxon>
        <taxon>Microbacterium</taxon>
    </lineage>
</organism>
<evidence type="ECO:0000313" key="1">
    <source>
        <dbReference type="EMBL" id="GLJ78652.1"/>
    </source>
</evidence>